<dbReference type="InterPro" id="IPR029063">
    <property type="entry name" value="SAM-dependent_MTases_sf"/>
</dbReference>
<dbReference type="GO" id="GO:0043565">
    <property type="term" value="F:sequence-specific DNA binding"/>
    <property type="evidence" value="ECO:0007669"/>
    <property type="project" value="TreeGrafter"/>
</dbReference>
<dbReference type="Proteomes" id="UP001328733">
    <property type="component" value="Unassembled WGS sequence"/>
</dbReference>
<evidence type="ECO:0000313" key="8">
    <source>
        <dbReference type="Proteomes" id="UP001328733"/>
    </source>
</evidence>
<protein>
    <recommendedName>
        <fullName evidence="2">site-specific DNA-methyltransferase (adenine-specific)</fullName>
        <ecNumber evidence="2">2.1.1.72</ecNumber>
    </recommendedName>
</protein>
<dbReference type="PROSITE" id="PS00092">
    <property type="entry name" value="N6_MTASE"/>
    <property type="match status" value="1"/>
</dbReference>
<dbReference type="GO" id="GO:0009307">
    <property type="term" value="P:DNA restriction-modification system"/>
    <property type="evidence" value="ECO:0007669"/>
    <property type="project" value="InterPro"/>
</dbReference>
<reference evidence="7 8" key="1">
    <citation type="submission" date="2024-01" db="EMBL/GenBank/DDBJ databases">
        <title>Genomic insights into the taxonomy and metabolism of the cyanobacterium Pannus brasiliensis CCIBt3594.</title>
        <authorList>
            <person name="Machado M."/>
            <person name="Botero N.B."/>
            <person name="Andreote A.P.D."/>
            <person name="Feitosa A.M.T."/>
            <person name="Popin R."/>
            <person name="Sivonen K."/>
            <person name="Fiore M.F."/>
        </authorList>
    </citation>
    <scope>NUCLEOTIDE SEQUENCE [LARGE SCALE GENOMIC DNA]</scope>
    <source>
        <strain evidence="7 8">CCIBt3594</strain>
    </source>
</reference>
<dbReference type="Gene3D" id="3.40.50.150">
    <property type="entry name" value="Vaccinia Virus protein VP39"/>
    <property type="match status" value="1"/>
</dbReference>
<dbReference type="Pfam" id="PF02086">
    <property type="entry name" value="MethyltransfD12"/>
    <property type="match status" value="1"/>
</dbReference>
<evidence type="ECO:0000256" key="3">
    <source>
        <dbReference type="ARBA" id="ARBA00022603"/>
    </source>
</evidence>
<evidence type="ECO:0000256" key="2">
    <source>
        <dbReference type="ARBA" id="ARBA00011900"/>
    </source>
</evidence>
<dbReference type="GO" id="GO:1904047">
    <property type="term" value="F:S-adenosyl-L-methionine binding"/>
    <property type="evidence" value="ECO:0007669"/>
    <property type="project" value="TreeGrafter"/>
</dbReference>
<comment type="similarity">
    <text evidence="1">Belongs to the N(4)/N(6)-methyltransferase family.</text>
</comment>
<dbReference type="InterPro" id="IPR023095">
    <property type="entry name" value="Ade_MeTrfase_dom_2"/>
</dbReference>
<evidence type="ECO:0000313" key="7">
    <source>
        <dbReference type="EMBL" id="MEG3438187.1"/>
    </source>
</evidence>
<keyword evidence="4" id="KW-0808">Transferase</keyword>
<sequence length="268" mass="31411">MIKSPLRYPGGKSRAIPQIIEHLPENFSEFREPFVGGGSVFIYLKQKYPDLKIWINDLNTELYLFWKFARSNLSELVEEIRRVKRTCTEGKALFQELTTVEVGALSEFDRAVRFFVLNRITFSGTMESGGFSREAFLTRFTDSSIDRLEKLENILKDIKITNLDYSELLEAEGKDVFIFLDPPYFIATKSRLYGKDGNLHTGFDHELFAERMKACPHQWLITYDNSPRIRENFAFAEIYDWELQYGMNNYKQKSSAKGKELFIRKIRE</sequence>
<dbReference type="PANTHER" id="PTHR30481">
    <property type="entry name" value="DNA ADENINE METHYLASE"/>
    <property type="match status" value="1"/>
</dbReference>
<comment type="catalytic activity">
    <reaction evidence="6">
        <text>a 2'-deoxyadenosine in DNA + S-adenosyl-L-methionine = an N(6)-methyl-2'-deoxyadenosine in DNA + S-adenosyl-L-homocysteine + H(+)</text>
        <dbReference type="Rhea" id="RHEA:15197"/>
        <dbReference type="Rhea" id="RHEA-COMP:12418"/>
        <dbReference type="Rhea" id="RHEA-COMP:12419"/>
        <dbReference type="ChEBI" id="CHEBI:15378"/>
        <dbReference type="ChEBI" id="CHEBI:57856"/>
        <dbReference type="ChEBI" id="CHEBI:59789"/>
        <dbReference type="ChEBI" id="CHEBI:90615"/>
        <dbReference type="ChEBI" id="CHEBI:90616"/>
        <dbReference type="EC" id="2.1.1.72"/>
    </reaction>
</comment>
<keyword evidence="3 7" id="KW-0489">Methyltransferase</keyword>
<accession>A0AAW9QVN3</accession>
<dbReference type="Gene3D" id="1.10.1020.10">
    <property type="entry name" value="Adenine-specific Methyltransferase, Domain 2"/>
    <property type="match status" value="1"/>
</dbReference>
<dbReference type="InterPro" id="IPR002052">
    <property type="entry name" value="DNA_methylase_N6_adenine_CS"/>
</dbReference>
<dbReference type="PRINTS" id="PR00505">
    <property type="entry name" value="D12N6MTFRASE"/>
</dbReference>
<organism evidence="7 8">
    <name type="scientific">Pannus brasiliensis CCIBt3594</name>
    <dbReference type="NCBI Taxonomy" id="1427578"/>
    <lineage>
        <taxon>Bacteria</taxon>
        <taxon>Bacillati</taxon>
        <taxon>Cyanobacteriota</taxon>
        <taxon>Cyanophyceae</taxon>
        <taxon>Oscillatoriophycideae</taxon>
        <taxon>Chroococcales</taxon>
        <taxon>Microcystaceae</taxon>
        <taxon>Pannus</taxon>
    </lineage>
</organism>
<evidence type="ECO:0000256" key="1">
    <source>
        <dbReference type="ARBA" id="ARBA00006594"/>
    </source>
</evidence>
<dbReference type="PANTHER" id="PTHR30481:SF2">
    <property type="entry name" value="SITE-SPECIFIC DNA-METHYLTRANSFERASE (ADENINE-SPECIFIC)"/>
    <property type="match status" value="1"/>
</dbReference>
<proteinExistence type="inferred from homology"/>
<evidence type="ECO:0000256" key="5">
    <source>
        <dbReference type="ARBA" id="ARBA00022691"/>
    </source>
</evidence>
<evidence type="ECO:0000256" key="6">
    <source>
        <dbReference type="ARBA" id="ARBA00047942"/>
    </source>
</evidence>
<comment type="caution">
    <text evidence="7">The sequence shown here is derived from an EMBL/GenBank/DDBJ whole genome shotgun (WGS) entry which is preliminary data.</text>
</comment>
<dbReference type="SUPFAM" id="SSF53335">
    <property type="entry name" value="S-adenosyl-L-methionine-dependent methyltransferases"/>
    <property type="match status" value="1"/>
</dbReference>
<dbReference type="PIRSF" id="PIRSF000398">
    <property type="entry name" value="M_m6A_EcoRV"/>
    <property type="match status" value="1"/>
</dbReference>
<keyword evidence="8" id="KW-1185">Reference proteome</keyword>
<keyword evidence="5" id="KW-0949">S-adenosyl-L-methionine</keyword>
<dbReference type="InterPro" id="IPR012327">
    <property type="entry name" value="MeTrfase_D12"/>
</dbReference>
<evidence type="ECO:0000256" key="4">
    <source>
        <dbReference type="ARBA" id="ARBA00022679"/>
    </source>
</evidence>
<dbReference type="EC" id="2.1.1.72" evidence="2"/>
<dbReference type="GO" id="GO:0006298">
    <property type="term" value="P:mismatch repair"/>
    <property type="evidence" value="ECO:0007669"/>
    <property type="project" value="TreeGrafter"/>
</dbReference>
<dbReference type="GO" id="GO:0009007">
    <property type="term" value="F:site-specific DNA-methyltransferase (adenine-specific) activity"/>
    <property type="evidence" value="ECO:0007669"/>
    <property type="project" value="UniProtKB-EC"/>
</dbReference>
<dbReference type="EMBL" id="JBAFSM010000024">
    <property type="protein sequence ID" value="MEG3438187.1"/>
    <property type="molecule type" value="Genomic_DNA"/>
</dbReference>
<name>A0AAW9QVN3_9CHRO</name>
<dbReference type="InterPro" id="IPR012263">
    <property type="entry name" value="M_m6A_EcoRV"/>
</dbReference>
<dbReference type="GO" id="GO:0032259">
    <property type="term" value="P:methylation"/>
    <property type="evidence" value="ECO:0007669"/>
    <property type="project" value="UniProtKB-KW"/>
</dbReference>
<gene>
    <name evidence="7" type="ORF">V0288_13745</name>
</gene>
<dbReference type="RefSeq" id="WP_332865668.1">
    <property type="nucleotide sequence ID" value="NZ_JBAFSM010000024.1"/>
</dbReference>
<dbReference type="AlphaFoldDB" id="A0AAW9QVN3"/>